<keyword evidence="1" id="KW-1133">Transmembrane helix</keyword>
<dbReference type="KEGG" id="bko:CKF48_06410"/>
<dbReference type="AlphaFoldDB" id="A0A248TFU4"/>
<gene>
    <name evidence="2" type="ORF">CKF48_06410</name>
</gene>
<feature type="transmembrane region" description="Helical" evidence="1">
    <location>
        <begin position="75"/>
        <end position="94"/>
    </location>
</feature>
<evidence type="ECO:0000313" key="2">
    <source>
        <dbReference type="EMBL" id="ASV66992.1"/>
    </source>
</evidence>
<evidence type="ECO:0000256" key="1">
    <source>
        <dbReference type="SAM" id="Phobius"/>
    </source>
</evidence>
<sequence>MGLALDIARAILPLVIVGGIAVFVILRMKHKYEKGTLGKKKTKDAQNLLDSLIPFGMMIGFAIAIFLSIFSPISLLSAMTWGPGIGFLFGYFAYEIYSKKEESHS</sequence>
<organism evidence="2 3">
    <name type="scientific">Cytobacillus kochii</name>
    <dbReference type="NCBI Taxonomy" id="859143"/>
    <lineage>
        <taxon>Bacteria</taxon>
        <taxon>Bacillati</taxon>
        <taxon>Bacillota</taxon>
        <taxon>Bacilli</taxon>
        <taxon>Bacillales</taxon>
        <taxon>Bacillaceae</taxon>
        <taxon>Cytobacillus</taxon>
    </lineage>
</organism>
<name>A0A248TFU4_9BACI</name>
<keyword evidence="1" id="KW-0472">Membrane</keyword>
<reference evidence="2 3" key="1">
    <citation type="submission" date="2017-08" db="EMBL/GenBank/DDBJ databases">
        <title>Complete Genome Sequence of Bacillus kochii Oregon-R-modENCODE STRAIN BDGP4, isolated from Drosophila melanogaster gut.</title>
        <authorList>
            <person name="Wan K.H."/>
            <person name="Yu C."/>
            <person name="Park S."/>
            <person name="Hammonds A.S."/>
            <person name="Booth B.W."/>
            <person name="Celniker S.E."/>
        </authorList>
    </citation>
    <scope>NUCLEOTIDE SEQUENCE [LARGE SCALE GENOMIC DNA]</scope>
    <source>
        <strain evidence="2 3">BDGP4</strain>
    </source>
</reference>
<proteinExistence type="predicted"/>
<accession>A0A248TFU4</accession>
<evidence type="ECO:0008006" key="4">
    <source>
        <dbReference type="Google" id="ProtNLM"/>
    </source>
</evidence>
<dbReference type="Proteomes" id="UP000215137">
    <property type="component" value="Chromosome"/>
</dbReference>
<keyword evidence="1" id="KW-0812">Transmembrane</keyword>
<evidence type="ECO:0000313" key="3">
    <source>
        <dbReference type="Proteomes" id="UP000215137"/>
    </source>
</evidence>
<protein>
    <recommendedName>
        <fullName evidence="4">Group-specific protein</fullName>
    </recommendedName>
</protein>
<dbReference type="RefSeq" id="WP_095370567.1">
    <property type="nucleotide sequence ID" value="NZ_CP022983.1"/>
</dbReference>
<dbReference type="OrthoDB" id="2157633at2"/>
<feature type="transmembrane region" description="Helical" evidence="1">
    <location>
        <begin position="47"/>
        <end position="69"/>
    </location>
</feature>
<dbReference type="EMBL" id="CP022983">
    <property type="protein sequence ID" value="ASV66992.1"/>
    <property type="molecule type" value="Genomic_DNA"/>
</dbReference>
<feature type="transmembrane region" description="Helical" evidence="1">
    <location>
        <begin position="6"/>
        <end position="26"/>
    </location>
</feature>
<keyword evidence="3" id="KW-1185">Reference proteome</keyword>